<sequence>MRKCLNCGKEYTDLTLDFCDCGGPIVDIDNEQKDEANDFMYEQLDLYDKLDDSQDTSHAQQEQERTDISTMATDNEDNDVLEQLNSIPEFDEEFESEIEEIETEKEIDSEFVPELVEESLEPLDEEVEEETIVFASVKVPGFSLKDVVEFNEDFNPFPDDFSIQDDNELQNTAQINGAKLQNMIEESGVQHETQDDALSSSTNVPIGNVNFGEQIKDSIDISIYKNKKVLIERTFSLDEIIIGRGLEKFETDISLKDFDQEKTTSRKHVKIVKYEGKYYLVNVSDKSPVRVNGKVIPKDLPIPLYDGDRIILGNKIGVLVRNS</sequence>
<keyword evidence="3" id="KW-1185">Reference proteome</keyword>
<dbReference type="CDD" id="cd00060">
    <property type="entry name" value="FHA"/>
    <property type="match status" value="1"/>
</dbReference>
<dbReference type="EMBL" id="FRDJ01000018">
    <property type="protein sequence ID" value="SHN69774.1"/>
    <property type="molecule type" value="Genomic_DNA"/>
</dbReference>
<dbReference type="STRING" id="1121883.SAMN02745226_01968"/>
<organism evidence="2 3">
    <name type="scientific">Fervidobacterium gondwanense DSM 13020</name>
    <dbReference type="NCBI Taxonomy" id="1121883"/>
    <lineage>
        <taxon>Bacteria</taxon>
        <taxon>Thermotogati</taxon>
        <taxon>Thermotogota</taxon>
        <taxon>Thermotogae</taxon>
        <taxon>Thermotogales</taxon>
        <taxon>Fervidobacteriaceae</taxon>
        <taxon>Fervidobacterium</taxon>
    </lineage>
</organism>
<dbReference type="OrthoDB" id="9816434at2"/>
<gene>
    <name evidence="2" type="ORF">SAMN02745226_01968</name>
</gene>
<dbReference type="PROSITE" id="PS50006">
    <property type="entry name" value="FHA_DOMAIN"/>
    <property type="match status" value="1"/>
</dbReference>
<dbReference type="InterPro" id="IPR000253">
    <property type="entry name" value="FHA_dom"/>
</dbReference>
<dbReference type="RefSeq" id="WP_072761051.1">
    <property type="nucleotide sequence ID" value="NZ_FRDJ01000018.1"/>
</dbReference>
<feature type="domain" description="FHA" evidence="1">
    <location>
        <begin position="240"/>
        <end position="296"/>
    </location>
</feature>
<name>A0A1M7TGA7_FERGO</name>
<dbReference type="AlphaFoldDB" id="A0A1M7TGA7"/>
<accession>A0A1M7TGA7</accession>
<dbReference type="InterPro" id="IPR008984">
    <property type="entry name" value="SMAD_FHA_dom_sf"/>
</dbReference>
<protein>
    <submittedName>
        <fullName evidence="2">FHA domain-containing protein</fullName>
    </submittedName>
</protein>
<reference evidence="3" key="1">
    <citation type="submission" date="2016-12" db="EMBL/GenBank/DDBJ databases">
        <authorList>
            <person name="Varghese N."/>
            <person name="Submissions S."/>
        </authorList>
    </citation>
    <scope>NUCLEOTIDE SEQUENCE [LARGE SCALE GENOMIC DNA]</scope>
    <source>
        <strain evidence="3">DSM 13020</strain>
    </source>
</reference>
<dbReference type="Pfam" id="PF00498">
    <property type="entry name" value="FHA"/>
    <property type="match status" value="1"/>
</dbReference>
<dbReference type="Gene3D" id="2.60.200.20">
    <property type="match status" value="1"/>
</dbReference>
<dbReference type="SUPFAM" id="SSF49879">
    <property type="entry name" value="SMAD/FHA domain"/>
    <property type="match status" value="1"/>
</dbReference>
<evidence type="ECO:0000313" key="2">
    <source>
        <dbReference type="EMBL" id="SHN69774.1"/>
    </source>
</evidence>
<proteinExistence type="predicted"/>
<evidence type="ECO:0000259" key="1">
    <source>
        <dbReference type="PROSITE" id="PS50006"/>
    </source>
</evidence>
<evidence type="ECO:0000313" key="3">
    <source>
        <dbReference type="Proteomes" id="UP000184207"/>
    </source>
</evidence>
<dbReference type="Proteomes" id="UP000184207">
    <property type="component" value="Unassembled WGS sequence"/>
</dbReference>